<evidence type="ECO:0000313" key="4">
    <source>
        <dbReference type="Proteomes" id="UP001519332"/>
    </source>
</evidence>
<dbReference type="InterPro" id="IPR012341">
    <property type="entry name" value="6hp_glycosidase-like_sf"/>
</dbReference>
<dbReference type="Proteomes" id="UP001519332">
    <property type="component" value="Unassembled WGS sequence"/>
</dbReference>
<organism evidence="3 4">
    <name type="scientific">Kibdelosporangium banguiense</name>
    <dbReference type="NCBI Taxonomy" id="1365924"/>
    <lineage>
        <taxon>Bacteria</taxon>
        <taxon>Bacillati</taxon>
        <taxon>Actinomycetota</taxon>
        <taxon>Actinomycetes</taxon>
        <taxon>Pseudonocardiales</taxon>
        <taxon>Pseudonocardiaceae</taxon>
        <taxon>Kibdelosporangium</taxon>
    </lineage>
</organism>
<dbReference type="Gene3D" id="1.50.10.10">
    <property type="match status" value="1"/>
</dbReference>
<dbReference type="PANTHER" id="PTHR34987:SF6">
    <property type="entry name" value="ALPHA-L-RHAMNOSIDASE SIX-HAIRPIN GLYCOSIDASE DOMAIN-CONTAINING PROTEIN"/>
    <property type="match status" value="1"/>
</dbReference>
<dbReference type="PANTHER" id="PTHR34987">
    <property type="entry name" value="C, PUTATIVE (AFU_ORTHOLOGUE AFUA_3G02880)-RELATED"/>
    <property type="match status" value="1"/>
</dbReference>
<dbReference type="InterPro" id="IPR008928">
    <property type="entry name" value="6-hairpin_glycosidase_sf"/>
</dbReference>
<keyword evidence="4" id="KW-1185">Reference proteome</keyword>
<feature type="domain" description="Alpha-L-rhamnosidase six-hairpin glycosidase" evidence="1">
    <location>
        <begin position="243"/>
        <end position="582"/>
    </location>
</feature>
<dbReference type="InterPro" id="IPR035396">
    <property type="entry name" value="Bac_rhamnosid6H"/>
</dbReference>
<dbReference type="Gene3D" id="2.60.420.10">
    <property type="entry name" value="Maltose phosphorylase, domain 3"/>
    <property type="match status" value="1"/>
</dbReference>
<evidence type="ECO:0000259" key="2">
    <source>
        <dbReference type="Pfam" id="PF17390"/>
    </source>
</evidence>
<gene>
    <name evidence="3" type="ORF">JOF56_009362</name>
</gene>
<proteinExistence type="predicted"/>
<dbReference type="EMBL" id="JAGINW010000001">
    <property type="protein sequence ID" value="MBP2328977.1"/>
    <property type="molecule type" value="Genomic_DNA"/>
</dbReference>
<evidence type="ECO:0008006" key="5">
    <source>
        <dbReference type="Google" id="ProtNLM"/>
    </source>
</evidence>
<dbReference type="InterPro" id="IPR035398">
    <property type="entry name" value="Bac_rhamnosid_C"/>
</dbReference>
<name>A0ABS4TX42_9PSEU</name>
<dbReference type="Pfam" id="PF17390">
    <property type="entry name" value="Bac_rhamnosid_C"/>
    <property type="match status" value="1"/>
</dbReference>
<sequence>MLAVLLVAVAAVPPLITGEAGQAAAAATHLWPANPDWSRYVQAPNSAVVSPVAVVRTSGDVTDAASVLEGAPGSGRLTMTMQPGGTAPTVVFDYGKMIAGRTTITVTSVSDTPVLRNAHSEQLGTLTDTGDTGGDPGFGYVGTGKRYEDHPLSAPGQVTDIQLQGGQRYQLLTLTQPGSVTISADETTFSANRDTAAKLRGYFVSNDDLLNRIWYASAYTLNLTQVLPGTATVPGLDNGSLKLLIDGAKRDRGVWAGDLGIAGRTTLVMSDPQYLRDSICLMASHVATTATVGSPAAPSPFVQHCRATPAAATAASTPTVLPGDCYPTQPASKCMVWSGAYSIAVVDALHTYYRYTGDRDFLSQMWPAVTSALAWAEQQIDSKGLYNPQEPLSTVSWSLGVASGVPAWDNALVHLGFDEASYLARQLSATDLATKYAATAAGLKKAFNANFWSPELHAYSDAPGSKYLPQDANSFAIISGLAGSGRASEIVRTMQEKLDSPYGTMSVTPAGGSLTQLVSPFMGGWNLLADFTANQPDAALQLMRKEWGYMLSKDPGGVTWERINLPGGALASGDSAAHGWSTGPAAALSTHVLGVAPTGPGFAQFSVRPQPGDLTWSAGAVPTPKGAINVKWGIRRNPQGPGAFEMQVAAPHTQTGAVSIPTFGHARKITQDGVLVWDGRQPRSGAAATSDGEYVTFTGIRGTHVWAWN</sequence>
<dbReference type="Pfam" id="PF17389">
    <property type="entry name" value="Bac_rhamnosid6H"/>
    <property type="match status" value="1"/>
</dbReference>
<feature type="domain" description="Alpha-L-rhamnosidase C-terminal" evidence="2">
    <location>
        <begin position="594"/>
        <end position="663"/>
    </location>
</feature>
<evidence type="ECO:0000259" key="1">
    <source>
        <dbReference type="Pfam" id="PF17389"/>
    </source>
</evidence>
<reference evidence="3 4" key="1">
    <citation type="submission" date="2021-03" db="EMBL/GenBank/DDBJ databases">
        <title>Sequencing the genomes of 1000 actinobacteria strains.</title>
        <authorList>
            <person name="Klenk H.-P."/>
        </authorList>
    </citation>
    <scope>NUCLEOTIDE SEQUENCE [LARGE SCALE GENOMIC DNA]</scope>
    <source>
        <strain evidence="3 4">DSM 46670</strain>
    </source>
</reference>
<comment type="caution">
    <text evidence="3">The sequence shown here is derived from an EMBL/GenBank/DDBJ whole genome shotgun (WGS) entry which is preliminary data.</text>
</comment>
<dbReference type="SUPFAM" id="SSF48208">
    <property type="entry name" value="Six-hairpin glycosidases"/>
    <property type="match status" value="1"/>
</dbReference>
<protein>
    <recommendedName>
        <fullName evidence="5">Alpha-L-rhamnosidase</fullName>
    </recommendedName>
</protein>
<evidence type="ECO:0000313" key="3">
    <source>
        <dbReference type="EMBL" id="MBP2328977.1"/>
    </source>
</evidence>
<accession>A0ABS4TX42</accession>
<dbReference type="RefSeq" id="WP_209645864.1">
    <property type="nucleotide sequence ID" value="NZ_JAGINW010000001.1"/>
</dbReference>